<dbReference type="AlphaFoldDB" id="A0A6V8L4G9"/>
<dbReference type="Pfam" id="PF00583">
    <property type="entry name" value="Acetyltransf_1"/>
    <property type="match status" value="1"/>
</dbReference>
<dbReference type="SUPFAM" id="SSF55729">
    <property type="entry name" value="Acyl-CoA N-acyltransferases (Nat)"/>
    <property type="match status" value="1"/>
</dbReference>
<dbReference type="EMBL" id="BLPG01000001">
    <property type="protein sequence ID" value="GFJ87555.1"/>
    <property type="molecule type" value="Genomic_DNA"/>
</dbReference>
<protein>
    <recommendedName>
        <fullName evidence="1">N-acetyltransferase domain-containing protein</fullName>
    </recommendedName>
</protein>
<reference evidence="2 3" key="1">
    <citation type="submission" date="2020-03" db="EMBL/GenBank/DDBJ databases">
        <title>Whole genome shotgun sequence of Phytohabitans rumicis NBRC 108638.</title>
        <authorList>
            <person name="Komaki H."/>
            <person name="Tamura T."/>
        </authorList>
    </citation>
    <scope>NUCLEOTIDE SEQUENCE [LARGE SCALE GENOMIC DNA]</scope>
    <source>
        <strain evidence="2 3">NBRC 108638</strain>
    </source>
</reference>
<evidence type="ECO:0000313" key="3">
    <source>
        <dbReference type="Proteomes" id="UP000482960"/>
    </source>
</evidence>
<dbReference type="InterPro" id="IPR016181">
    <property type="entry name" value="Acyl_CoA_acyltransferase"/>
</dbReference>
<dbReference type="PROSITE" id="PS51186">
    <property type="entry name" value="GNAT"/>
    <property type="match status" value="1"/>
</dbReference>
<gene>
    <name evidence="2" type="ORF">Prum_011970</name>
</gene>
<proteinExistence type="predicted"/>
<dbReference type="Proteomes" id="UP000482960">
    <property type="component" value="Unassembled WGS sequence"/>
</dbReference>
<dbReference type="InterPro" id="IPR000182">
    <property type="entry name" value="GNAT_dom"/>
</dbReference>
<keyword evidence="3" id="KW-1185">Reference proteome</keyword>
<accession>A0A6V8L4G9</accession>
<organism evidence="2 3">
    <name type="scientific">Phytohabitans rumicis</name>
    <dbReference type="NCBI Taxonomy" id="1076125"/>
    <lineage>
        <taxon>Bacteria</taxon>
        <taxon>Bacillati</taxon>
        <taxon>Actinomycetota</taxon>
        <taxon>Actinomycetes</taxon>
        <taxon>Micromonosporales</taxon>
        <taxon>Micromonosporaceae</taxon>
    </lineage>
</organism>
<evidence type="ECO:0000259" key="1">
    <source>
        <dbReference type="PROSITE" id="PS51186"/>
    </source>
</evidence>
<comment type="caution">
    <text evidence="2">The sequence shown here is derived from an EMBL/GenBank/DDBJ whole genome shotgun (WGS) entry which is preliminary data.</text>
</comment>
<sequence>MTSRPSGIELRHHNVITAARLIGEIADVYADARAEPPYDSDPRWQRPAFVSRFSQQANDPEIALVAAYADTEMVGFAYGRPIAPGRWFEGDTAPPDDILAATKFAVVELNVCQSWRRRGIGRALLDELLRDRPEQYAMLSTLPGLKAHQMYERMGWRHVATTLPDSGLPPWCTLILPLRN</sequence>
<dbReference type="CDD" id="cd04301">
    <property type="entry name" value="NAT_SF"/>
    <property type="match status" value="1"/>
</dbReference>
<dbReference type="RefSeq" id="WP_173074554.1">
    <property type="nucleotide sequence ID" value="NZ_BAABJB010000039.1"/>
</dbReference>
<dbReference type="Gene3D" id="3.40.630.30">
    <property type="match status" value="1"/>
</dbReference>
<reference evidence="2 3" key="2">
    <citation type="submission" date="2020-03" db="EMBL/GenBank/DDBJ databases">
        <authorList>
            <person name="Ichikawa N."/>
            <person name="Kimura A."/>
            <person name="Kitahashi Y."/>
            <person name="Uohara A."/>
        </authorList>
    </citation>
    <scope>NUCLEOTIDE SEQUENCE [LARGE SCALE GENOMIC DNA]</scope>
    <source>
        <strain evidence="2 3">NBRC 108638</strain>
    </source>
</reference>
<evidence type="ECO:0000313" key="2">
    <source>
        <dbReference type="EMBL" id="GFJ87555.1"/>
    </source>
</evidence>
<name>A0A6V8L4G9_9ACTN</name>
<feature type="domain" description="N-acetyltransferase" evidence="1">
    <location>
        <begin position="8"/>
        <end position="175"/>
    </location>
</feature>
<dbReference type="GO" id="GO:0016747">
    <property type="term" value="F:acyltransferase activity, transferring groups other than amino-acyl groups"/>
    <property type="evidence" value="ECO:0007669"/>
    <property type="project" value="InterPro"/>
</dbReference>